<gene>
    <name evidence="8" type="ORF">K457DRAFT_125047</name>
</gene>
<dbReference type="InterPro" id="IPR013087">
    <property type="entry name" value="Znf_C2H2_type"/>
</dbReference>
<dbReference type="SUPFAM" id="SSF57667">
    <property type="entry name" value="beta-beta-alpha zinc fingers"/>
    <property type="match status" value="1"/>
</dbReference>
<organism evidence="8 9">
    <name type="scientific">Linnemannia elongata AG-77</name>
    <dbReference type="NCBI Taxonomy" id="1314771"/>
    <lineage>
        <taxon>Eukaryota</taxon>
        <taxon>Fungi</taxon>
        <taxon>Fungi incertae sedis</taxon>
        <taxon>Mucoromycota</taxon>
        <taxon>Mortierellomycotina</taxon>
        <taxon>Mortierellomycetes</taxon>
        <taxon>Mortierellales</taxon>
        <taxon>Mortierellaceae</taxon>
        <taxon>Linnemannia</taxon>
    </lineage>
</organism>
<sequence>MTTPFTEPRQANKKEQPDSQPSSQLPSVVSWSDPYSSQLVGYGQLPGFTQTHPTARTDIHNSSSFNFTGPLEGVFPQGSFATLSHSSTSPTHFGELGDGMAGEWSIQHPQQPSETHSQAFDARIQHQGQIQPTSDFQPRANLEQPGGPFIHLSGIPTHSTAYSPSHHHPLTPMPPVSTVSPSGPARVESNDILHENIDSVTTPFQVQQYGPAYLHDAQPTQRFFGFSTQSPRSSISQEDAYSMTLAMNQAPITEGQPAPETSNILSRGPNERQVGTLTVATSNLALSTPCTSPSVSISPYSASQLQPDTPAGTAGITGPARTTEGTMDSLGKSSGSQYIPAKGKRRTRGNKGNPSGPATGDPFLPEAAGAASHKKIANKRSRDRLNQTYSTSPLPLLQHSSTTLVPYTFSPASSDSLPHTPSSSSPHSVASSSSISMGLPPQPPGPPHNNPYAVHTSSMNLSTGQVSWTAPGGPKYAHSHPSQSQQFRSANLQYHPQQVQQVQHPSYNYNTTASPPPPPPNAFADTYRDVRTVAGMNTFKNHAAGLMHTLDSPQDLPRQILNRRRSSQGYSSDTVSTPGEGYPTRSDYFGYSSLPYQTPQPPQPSVLYHQYQQDHSSYLHSGHLTQLPSQPLNLQQPQQRQQYHPQEPFQDQLYHQHQQRRQKQYQLMHQQNQQHHQLLQQQYQLHLKHQQQLQLQHQQQQQHMQQAQRSQFGSIFAQVDPQELGTQSDDEYSSHTTTSIDALVNSGQVKVPRTRARSRTLPTLEDLEDIVLEPLAAETQALVAVSSQRTGGWSVSAQPAQIGSSIAIAFHLRTTVDVTCLQDEHRSATETLPSARIVELGSRSPSLSPEKESEPAIVCGAAPDLEDEVKETAVSSIHIETSSSSSTVVSSRPARHPCPRCSKRFTRPFNLRSHMLAHDNERPYACDGKMTTGAKCKSRFSRRADLVRHIKAKHPNYTKDKNQPQESTSNNNSDELD</sequence>
<dbReference type="STRING" id="1314771.A0A197JYR5"/>
<evidence type="ECO:0000256" key="1">
    <source>
        <dbReference type="ARBA" id="ARBA00022723"/>
    </source>
</evidence>
<keyword evidence="4" id="KW-0862">Zinc</keyword>
<evidence type="ECO:0000313" key="9">
    <source>
        <dbReference type="Proteomes" id="UP000078512"/>
    </source>
</evidence>
<evidence type="ECO:0000259" key="7">
    <source>
        <dbReference type="PROSITE" id="PS50157"/>
    </source>
</evidence>
<accession>A0A197JYR5</accession>
<feature type="region of interest" description="Disordered" evidence="6">
    <location>
        <begin position="290"/>
        <end position="384"/>
    </location>
</feature>
<evidence type="ECO:0000256" key="6">
    <source>
        <dbReference type="SAM" id="MobiDB-lite"/>
    </source>
</evidence>
<feature type="compositionally biased region" description="Low complexity" evidence="6">
    <location>
        <begin position="292"/>
        <end position="303"/>
    </location>
</feature>
<dbReference type="Gene3D" id="3.30.160.60">
    <property type="entry name" value="Classic Zinc Finger"/>
    <property type="match status" value="2"/>
</dbReference>
<dbReference type="Pfam" id="PF00096">
    <property type="entry name" value="zf-C2H2"/>
    <property type="match status" value="1"/>
</dbReference>
<proteinExistence type="predicted"/>
<evidence type="ECO:0000313" key="8">
    <source>
        <dbReference type="EMBL" id="OAQ30365.1"/>
    </source>
</evidence>
<keyword evidence="2" id="KW-0677">Repeat</keyword>
<evidence type="ECO:0000256" key="4">
    <source>
        <dbReference type="ARBA" id="ARBA00022833"/>
    </source>
</evidence>
<evidence type="ECO:0000256" key="5">
    <source>
        <dbReference type="PROSITE-ProRule" id="PRU00042"/>
    </source>
</evidence>
<feature type="domain" description="C2H2-type" evidence="7">
    <location>
        <begin position="896"/>
        <end position="923"/>
    </location>
</feature>
<feature type="compositionally biased region" description="Polar residues" evidence="6">
    <location>
        <begin position="964"/>
        <end position="977"/>
    </location>
</feature>
<name>A0A197JYR5_9FUNG</name>
<feature type="region of interest" description="Disordered" evidence="6">
    <location>
        <begin position="877"/>
        <end position="899"/>
    </location>
</feature>
<feature type="compositionally biased region" description="Low complexity" evidence="6">
    <location>
        <begin position="18"/>
        <end position="30"/>
    </location>
</feature>
<feature type="compositionally biased region" description="Low complexity" evidence="6">
    <location>
        <begin position="877"/>
        <end position="891"/>
    </location>
</feature>
<dbReference type="SMART" id="SM00355">
    <property type="entry name" value="ZnF_C2H2"/>
    <property type="match status" value="2"/>
</dbReference>
<dbReference type="OrthoDB" id="4748970at2759"/>
<feature type="compositionally biased region" description="Polar residues" evidence="6">
    <location>
        <begin position="455"/>
        <end position="468"/>
    </location>
</feature>
<dbReference type="GO" id="GO:0005634">
    <property type="term" value="C:nucleus"/>
    <property type="evidence" value="ECO:0007669"/>
    <property type="project" value="TreeGrafter"/>
</dbReference>
<evidence type="ECO:0000256" key="2">
    <source>
        <dbReference type="ARBA" id="ARBA00022737"/>
    </source>
</evidence>
<feature type="region of interest" description="Disordered" evidence="6">
    <location>
        <begin position="949"/>
        <end position="977"/>
    </location>
</feature>
<keyword evidence="9" id="KW-1185">Reference proteome</keyword>
<reference evidence="8 9" key="1">
    <citation type="submission" date="2016-05" db="EMBL/GenBank/DDBJ databases">
        <title>Genome sequencing reveals origins of a unique bacterial endosymbiosis in the earliest lineages of terrestrial Fungi.</title>
        <authorList>
            <consortium name="DOE Joint Genome Institute"/>
            <person name="Uehling J."/>
            <person name="Gryganskyi A."/>
            <person name="Hameed K."/>
            <person name="Tschaplinski T."/>
            <person name="Misztal P."/>
            <person name="Wu S."/>
            <person name="Desiro A."/>
            <person name="Vande Pol N."/>
            <person name="Du Z.-Y."/>
            <person name="Zienkiewicz A."/>
            <person name="Zienkiewicz K."/>
            <person name="Morin E."/>
            <person name="Tisserant E."/>
            <person name="Splivallo R."/>
            <person name="Hainaut M."/>
            <person name="Henrissat B."/>
            <person name="Ohm R."/>
            <person name="Kuo A."/>
            <person name="Yan J."/>
            <person name="Lipzen A."/>
            <person name="Nolan M."/>
            <person name="Labutti K."/>
            <person name="Barry K."/>
            <person name="Goldstein A."/>
            <person name="Labbe J."/>
            <person name="Schadt C."/>
            <person name="Tuskan G."/>
            <person name="Grigoriev I."/>
            <person name="Martin F."/>
            <person name="Vilgalys R."/>
            <person name="Bonito G."/>
        </authorList>
    </citation>
    <scope>NUCLEOTIDE SEQUENCE [LARGE SCALE GENOMIC DNA]</scope>
    <source>
        <strain evidence="8 9">AG-77</strain>
    </source>
</reference>
<protein>
    <recommendedName>
        <fullName evidence="7">C2H2-type domain-containing protein</fullName>
    </recommendedName>
</protein>
<dbReference type="AlphaFoldDB" id="A0A197JYR5"/>
<feature type="domain" description="C2H2-type" evidence="7">
    <location>
        <begin position="924"/>
        <end position="959"/>
    </location>
</feature>
<feature type="compositionally biased region" description="Low complexity" evidence="6">
    <location>
        <begin position="413"/>
        <end position="436"/>
    </location>
</feature>
<dbReference type="EMBL" id="KV442035">
    <property type="protein sequence ID" value="OAQ30365.1"/>
    <property type="molecule type" value="Genomic_DNA"/>
</dbReference>
<feature type="compositionally biased region" description="Pro residues" evidence="6">
    <location>
        <begin position="440"/>
        <end position="449"/>
    </location>
</feature>
<dbReference type="GO" id="GO:0000981">
    <property type="term" value="F:DNA-binding transcription factor activity, RNA polymerase II-specific"/>
    <property type="evidence" value="ECO:0007669"/>
    <property type="project" value="TreeGrafter"/>
</dbReference>
<keyword evidence="3 5" id="KW-0863">Zinc-finger</keyword>
<dbReference type="InterPro" id="IPR036236">
    <property type="entry name" value="Znf_C2H2_sf"/>
</dbReference>
<feature type="region of interest" description="Disordered" evidence="6">
    <location>
        <begin position="412"/>
        <end position="487"/>
    </location>
</feature>
<feature type="region of interest" description="Disordered" evidence="6">
    <location>
        <begin position="564"/>
        <end position="606"/>
    </location>
</feature>
<feature type="compositionally biased region" description="Polar residues" evidence="6">
    <location>
        <begin position="567"/>
        <end position="577"/>
    </location>
</feature>
<feature type="compositionally biased region" description="Polar residues" evidence="6">
    <location>
        <begin position="323"/>
        <end position="337"/>
    </location>
</feature>
<evidence type="ECO:0000256" key="3">
    <source>
        <dbReference type="ARBA" id="ARBA00022771"/>
    </source>
</evidence>
<dbReference type="GO" id="GO:0043565">
    <property type="term" value="F:sequence-specific DNA binding"/>
    <property type="evidence" value="ECO:0007669"/>
    <property type="project" value="TreeGrafter"/>
</dbReference>
<dbReference type="PANTHER" id="PTHR24408:SF58">
    <property type="entry name" value="TRANSCRIPTION FACTOR (TFIIIA), PUTATIVE (AFU_ORTHOLOGUE AFUA_1G05150)-RELATED"/>
    <property type="match status" value="1"/>
</dbReference>
<dbReference type="PROSITE" id="PS50157">
    <property type="entry name" value="ZINC_FINGER_C2H2_2"/>
    <property type="match status" value="2"/>
</dbReference>
<dbReference type="PROSITE" id="PS00028">
    <property type="entry name" value="ZINC_FINGER_C2H2_1"/>
    <property type="match status" value="1"/>
</dbReference>
<feature type="region of interest" description="Disordered" evidence="6">
    <location>
        <begin position="1"/>
        <end position="30"/>
    </location>
</feature>
<keyword evidence="1" id="KW-0479">Metal-binding</keyword>
<dbReference type="Proteomes" id="UP000078512">
    <property type="component" value="Unassembled WGS sequence"/>
</dbReference>
<feature type="compositionally biased region" description="Basic residues" evidence="6">
    <location>
        <begin position="372"/>
        <end position="382"/>
    </location>
</feature>
<dbReference type="GO" id="GO:0008270">
    <property type="term" value="F:zinc ion binding"/>
    <property type="evidence" value="ECO:0007669"/>
    <property type="project" value="UniProtKB-KW"/>
</dbReference>
<dbReference type="PANTHER" id="PTHR24408">
    <property type="entry name" value="ZINC FINGER PROTEIN"/>
    <property type="match status" value="1"/>
</dbReference>